<dbReference type="Gene3D" id="3.30.560.10">
    <property type="entry name" value="Glucose Oxidase, domain 3"/>
    <property type="match status" value="1"/>
</dbReference>
<dbReference type="Gene3D" id="3.50.50.60">
    <property type="entry name" value="FAD/NAD(P)-binding domain"/>
    <property type="match status" value="1"/>
</dbReference>
<comment type="caution">
    <text evidence="3">The sequence shown here is derived from an EMBL/GenBank/DDBJ whole genome shotgun (WGS) entry which is preliminary data.</text>
</comment>
<feature type="domain" description="Glucose-methanol-choline oxidoreductase N-terminal" evidence="2">
    <location>
        <begin position="60"/>
        <end position="141"/>
    </location>
</feature>
<dbReference type="GO" id="GO:0016614">
    <property type="term" value="F:oxidoreductase activity, acting on CH-OH group of donors"/>
    <property type="evidence" value="ECO:0007669"/>
    <property type="project" value="InterPro"/>
</dbReference>
<proteinExistence type="inferred from homology"/>
<dbReference type="AlphaFoldDB" id="A0A9P4P6E8"/>
<dbReference type="GO" id="GO:0050660">
    <property type="term" value="F:flavin adenine dinucleotide binding"/>
    <property type="evidence" value="ECO:0007669"/>
    <property type="project" value="InterPro"/>
</dbReference>
<dbReference type="Pfam" id="PF00732">
    <property type="entry name" value="GMC_oxred_N"/>
    <property type="match status" value="1"/>
</dbReference>
<dbReference type="OrthoDB" id="269227at2759"/>
<comment type="similarity">
    <text evidence="1">Belongs to the GMC oxidoreductase family.</text>
</comment>
<dbReference type="PANTHER" id="PTHR11552">
    <property type="entry name" value="GLUCOSE-METHANOL-CHOLINE GMC OXIDOREDUCTASE"/>
    <property type="match status" value="1"/>
</dbReference>
<dbReference type="SUPFAM" id="SSF51905">
    <property type="entry name" value="FAD/NAD(P)-binding domain"/>
    <property type="match status" value="1"/>
</dbReference>
<evidence type="ECO:0000313" key="3">
    <source>
        <dbReference type="EMBL" id="KAF2437713.1"/>
    </source>
</evidence>
<dbReference type="InterPro" id="IPR000172">
    <property type="entry name" value="GMC_OxRdtase_N"/>
</dbReference>
<sequence length="234" mass="25635">MLKPERTNPLRHPVASVQKELGVVPTNGPNGSMTGLSELKENLDRDRVRHPSYTAYPLKAVNLCTDMIVNRVTSPNQKAMGVELNDGRASHAKKEAILCVGAYCNPQLLMLSGIGPENPSANGIPIIRDSPGVGRNLFVHFAVYMAFRLRDPADNLALRSPSWIKPSPFKGLPHGWAVSRRLPQEVSKNYTNNAAVTERNLFPVLTVYTLPGIPGIPIDRTHIATTMMLLLPTS</sequence>
<evidence type="ECO:0000313" key="4">
    <source>
        <dbReference type="Proteomes" id="UP000799764"/>
    </source>
</evidence>
<dbReference type="PANTHER" id="PTHR11552:SF123">
    <property type="entry name" value="GMC OXIDOREDUCTASE (AFU_ORTHOLOGUE AFUA_2G01770)-RELATED"/>
    <property type="match status" value="1"/>
</dbReference>
<name>A0A9P4P6E8_9PLEO</name>
<keyword evidence="4" id="KW-1185">Reference proteome</keyword>
<gene>
    <name evidence="3" type="ORF">P171DRAFT_492054</name>
</gene>
<dbReference type="InterPro" id="IPR012132">
    <property type="entry name" value="GMC_OxRdtase"/>
</dbReference>
<evidence type="ECO:0000256" key="1">
    <source>
        <dbReference type="ARBA" id="ARBA00010790"/>
    </source>
</evidence>
<evidence type="ECO:0000259" key="2">
    <source>
        <dbReference type="Pfam" id="PF00732"/>
    </source>
</evidence>
<protein>
    <submittedName>
        <fullName evidence="3">GMC oxidoreductase</fullName>
    </submittedName>
</protein>
<dbReference type="Proteomes" id="UP000799764">
    <property type="component" value="Unassembled WGS sequence"/>
</dbReference>
<organism evidence="3 4">
    <name type="scientific">Karstenula rhodostoma CBS 690.94</name>
    <dbReference type="NCBI Taxonomy" id="1392251"/>
    <lineage>
        <taxon>Eukaryota</taxon>
        <taxon>Fungi</taxon>
        <taxon>Dikarya</taxon>
        <taxon>Ascomycota</taxon>
        <taxon>Pezizomycotina</taxon>
        <taxon>Dothideomycetes</taxon>
        <taxon>Pleosporomycetidae</taxon>
        <taxon>Pleosporales</taxon>
        <taxon>Massarineae</taxon>
        <taxon>Didymosphaeriaceae</taxon>
        <taxon>Karstenula</taxon>
    </lineage>
</organism>
<dbReference type="InterPro" id="IPR036188">
    <property type="entry name" value="FAD/NAD-bd_sf"/>
</dbReference>
<reference evidence="3" key="1">
    <citation type="journal article" date="2020" name="Stud. Mycol.">
        <title>101 Dothideomycetes genomes: a test case for predicting lifestyles and emergence of pathogens.</title>
        <authorList>
            <person name="Haridas S."/>
            <person name="Albert R."/>
            <person name="Binder M."/>
            <person name="Bloem J."/>
            <person name="Labutti K."/>
            <person name="Salamov A."/>
            <person name="Andreopoulos B."/>
            <person name="Baker S."/>
            <person name="Barry K."/>
            <person name="Bills G."/>
            <person name="Bluhm B."/>
            <person name="Cannon C."/>
            <person name="Castanera R."/>
            <person name="Culley D."/>
            <person name="Daum C."/>
            <person name="Ezra D."/>
            <person name="Gonzalez J."/>
            <person name="Henrissat B."/>
            <person name="Kuo A."/>
            <person name="Liang C."/>
            <person name="Lipzen A."/>
            <person name="Lutzoni F."/>
            <person name="Magnuson J."/>
            <person name="Mondo S."/>
            <person name="Nolan M."/>
            <person name="Ohm R."/>
            <person name="Pangilinan J."/>
            <person name="Park H.-J."/>
            <person name="Ramirez L."/>
            <person name="Alfaro M."/>
            <person name="Sun H."/>
            <person name="Tritt A."/>
            <person name="Yoshinaga Y."/>
            <person name="Zwiers L.-H."/>
            <person name="Turgeon B."/>
            <person name="Goodwin S."/>
            <person name="Spatafora J."/>
            <person name="Crous P."/>
            <person name="Grigoriev I."/>
        </authorList>
    </citation>
    <scope>NUCLEOTIDE SEQUENCE</scope>
    <source>
        <strain evidence="3">CBS 690.94</strain>
    </source>
</reference>
<dbReference type="EMBL" id="MU001515">
    <property type="protein sequence ID" value="KAF2437713.1"/>
    <property type="molecule type" value="Genomic_DNA"/>
</dbReference>
<accession>A0A9P4P6E8</accession>